<dbReference type="Pfam" id="PF00583">
    <property type="entry name" value="Acetyltransf_1"/>
    <property type="match status" value="1"/>
</dbReference>
<dbReference type="GO" id="GO:0005634">
    <property type="term" value="C:nucleus"/>
    <property type="evidence" value="ECO:0007669"/>
    <property type="project" value="InterPro"/>
</dbReference>
<evidence type="ECO:0000256" key="5">
    <source>
        <dbReference type="ARBA" id="ARBA00048017"/>
    </source>
</evidence>
<proteinExistence type="inferred from homology"/>
<comment type="caution">
    <text evidence="8">The sequence shown here is derived from an EMBL/GenBank/DDBJ whole genome shotgun (WGS) entry which is preliminary data.</text>
</comment>
<evidence type="ECO:0000259" key="6">
    <source>
        <dbReference type="Pfam" id="PF00583"/>
    </source>
</evidence>
<dbReference type="GO" id="GO:0010485">
    <property type="term" value="F:histone H4 acetyltransferase activity"/>
    <property type="evidence" value="ECO:0000318"/>
    <property type="project" value="GO_Central"/>
</dbReference>
<dbReference type="InterPro" id="IPR037113">
    <property type="entry name" value="Hat1_N_sf"/>
</dbReference>
<name>A0A0K9Q1K3_ZOSMR</name>
<comment type="catalytic activity">
    <reaction evidence="5">
        <text>L-lysyl-[protein] + acetyl-CoA = N(6)-acetyl-L-lysyl-[protein] + CoA + H(+)</text>
        <dbReference type="Rhea" id="RHEA:45948"/>
        <dbReference type="Rhea" id="RHEA-COMP:9752"/>
        <dbReference type="Rhea" id="RHEA-COMP:10731"/>
        <dbReference type="ChEBI" id="CHEBI:15378"/>
        <dbReference type="ChEBI" id="CHEBI:29969"/>
        <dbReference type="ChEBI" id="CHEBI:57287"/>
        <dbReference type="ChEBI" id="CHEBI:57288"/>
        <dbReference type="ChEBI" id="CHEBI:61930"/>
        <dbReference type="EC" id="2.3.1.48"/>
    </reaction>
</comment>
<dbReference type="GO" id="GO:0031509">
    <property type="term" value="P:subtelomeric heterochromatin formation"/>
    <property type="evidence" value="ECO:0007669"/>
    <property type="project" value="InterPro"/>
</dbReference>
<keyword evidence="9" id="KW-1185">Reference proteome</keyword>
<dbReference type="SUPFAM" id="SSF55729">
    <property type="entry name" value="Acyl-CoA N-acyltransferases (Nat)"/>
    <property type="match status" value="1"/>
</dbReference>
<dbReference type="STRING" id="29655.A0A0K9Q1K3"/>
<dbReference type="InterPro" id="IPR000182">
    <property type="entry name" value="GNAT_dom"/>
</dbReference>
<accession>A0A0K9Q1K3</accession>
<evidence type="ECO:0000256" key="4">
    <source>
        <dbReference type="ARBA" id="ARBA00023315"/>
    </source>
</evidence>
<dbReference type="InterPro" id="IPR016181">
    <property type="entry name" value="Acyl_CoA_acyltransferase"/>
</dbReference>
<dbReference type="EMBL" id="LFYR01000216">
    <property type="protein sequence ID" value="KMZ75039.1"/>
    <property type="molecule type" value="Genomic_DNA"/>
</dbReference>
<evidence type="ECO:0000313" key="8">
    <source>
        <dbReference type="EMBL" id="KMZ75039.1"/>
    </source>
</evidence>
<dbReference type="Gene3D" id="3.90.360.10">
    <property type="entry name" value="Histone acetyl transferase 1 (HAT1), N-terminal domain"/>
    <property type="match status" value="1"/>
</dbReference>
<keyword evidence="3 8" id="KW-0808">Transferase</keyword>
<dbReference type="AlphaFoldDB" id="A0A0K9Q1K3"/>
<dbReference type="InterPro" id="IPR019467">
    <property type="entry name" value="Hat1_N"/>
</dbReference>
<keyword evidence="4" id="KW-0012">Acyltransferase</keyword>
<dbReference type="CDD" id="cd04301">
    <property type="entry name" value="NAT_SF"/>
    <property type="match status" value="1"/>
</dbReference>
<gene>
    <name evidence="8" type="ORF">ZOSMA_11G00610</name>
</gene>
<dbReference type="PANTHER" id="PTHR12046">
    <property type="entry name" value="HISTONE ACETYLTRANSFERASE TYPE B CATALYTIC SUBUNIT"/>
    <property type="match status" value="1"/>
</dbReference>
<dbReference type="Gene3D" id="3.40.630.30">
    <property type="match status" value="1"/>
</dbReference>
<evidence type="ECO:0000256" key="2">
    <source>
        <dbReference type="ARBA" id="ARBA00013184"/>
    </source>
</evidence>
<dbReference type="OMA" id="HNANECI"/>
<dbReference type="GO" id="GO:0000781">
    <property type="term" value="C:chromosome, telomeric region"/>
    <property type="evidence" value="ECO:0007669"/>
    <property type="project" value="GOC"/>
</dbReference>
<reference evidence="9" key="1">
    <citation type="journal article" date="2016" name="Nature">
        <title>The genome of the seagrass Zostera marina reveals angiosperm adaptation to the sea.</title>
        <authorList>
            <person name="Olsen J.L."/>
            <person name="Rouze P."/>
            <person name="Verhelst B."/>
            <person name="Lin Y.-C."/>
            <person name="Bayer T."/>
            <person name="Collen J."/>
            <person name="Dattolo E."/>
            <person name="De Paoli E."/>
            <person name="Dittami S."/>
            <person name="Maumus F."/>
            <person name="Michel G."/>
            <person name="Kersting A."/>
            <person name="Lauritano C."/>
            <person name="Lohaus R."/>
            <person name="Toepel M."/>
            <person name="Tonon T."/>
            <person name="Vanneste K."/>
            <person name="Amirebrahimi M."/>
            <person name="Brakel J."/>
            <person name="Bostroem C."/>
            <person name="Chovatia M."/>
            <person name="Grimwood J."/>
            <person name="Jenkins J.W."/>
            <person name="Jueterbock A."/>
            <person name="Mraz A."/>
            <person name="Stam W.T."/>
            <person name="Tice H."/>
            <person name="Bornberg-Bauer E."/>
            <person name="Green P.J."/>
            <person name="Pearson G.A."/>
            <person name="Procaccini G."/>
            <person name="Duarte C.M."/>
            <person name="Schmutz J."/>
            <person name="Reusch T.B.H."/>
            <person name="Van de Peer Y."/>
        </authorList>
    </citation>
    <scope>NUCLEOTIDE SEQUENCE [LARGE SCALE GENOMIC DNA]</scope>
    <source>
        <strain evidence="9">cv. Finnish</strain>
    </source>
</reference>
<evidence type="ECO:0000256" key="3">
    <source>
        <dbReference type="ARBA" id="ARBA00022679"/>
    </source>
</evidence>
<sequence>MEGEVVKELKRKIVENAVERFSAEKKSKHGDTGVMANECIQIFFVNSIDEMNAATCVPTDPVFIQFDDDNGKIYGYKDLKINIYFNVNSFHSYVDISFQSKKDDGKGITDVKYWVQNLLGTESIDKKVFIDTFISEDHCIRDALSSGLIIRHYSFQDINSESIANIDINSTIEVVQMNSSCDSSRLLYNRFSSLIPLLIEGGEPVDIDDPCWGIYFAVKKIPTESGEAVYKLLGFASAYQFYHYPDSSRLRISQILVFPPYQRQGNGHRLLESMNSLAISKNYHDVTFEDPSDYLQYLRTYIDVLRLDFECINSEIISNLKKANRSKSIEKILFRPQPCVVEAVREKLKLHKKHFLRCWEILIFCNIDRKNKTCMDKFIACLMERLKADILGKDTSTNGKRVVKVENDTTFVMYKCGLAGEKAEVIDEEKHIALQESLDQVVEQRMKQIDEIAKKVFSMGFKSLNFDLKY</sequence>
<evidence type="ECO:0000259" key="7">
    <source>
        <dbReference type="Pfam" id="PF10394"/>
    </source>
</evidence>
<dbReference type="InterPro" id="IPR017380">
    <property type="entry name" value="Hist_AcTrfase_B-typ_cat-su"/>
</dbReference>
<organism evidence="8 9">
    <name type="scientific">Zostera marina</name>
    <name type="common">Eelgrass</name>
    <dbReference type="NCBI Taxonomy" id="29655"/>
    <lineage>
        <taxon>Eukaryota</taxon>
        <taxon>Viridiplantae</taxon>
        <taxon>Streptophyta</taxon>
        <taxon>Embryophyta</taxon>
        <taxon>Tracheophyta</taxon>
        <taxon>Spermatophyta</taxon>
        <taxon>Magnoliopsida</taxon>
        <taxon>Liliopsida</taxon>
        <taxon>Zosteraceae</taxon>
        <taxon>Zostera</taxon>
    </lineage>
</organism>
<dbReference type="EC" id="2.3.1.48" evidence="2"/>
<protein>
    <recommendedName>
        <fullName evidence="2">histone acetyltransferase</fullName>
        <ecNumber evidence="2">2.3.1.48</ecNumber>
    </recommendedName>
</protein>
<evidence type="ECO:0000256" key="1">
    <source>
        <dbReference type="ARBA" id="ARBA00010543"/>
    </source>
</evidence>
<dbReference type="Proteomes" id="UP000036987">
    <property type="component" value="Unassembled WGS sequence"/>
</dbReference>
<dbReference type="OrthoDB" id="10253098at2759"/>
<feature type="domain" description="N-acetyltransferase" evidence="6">
    <location>
        <begin position="231"/>
        <end position="283"/>
    </location>
</feature>
<feature type="domain" description="Histone acetyl transferase HAT1 N-terminal" evidence="7">
    <location>
        <begin position="34"/>
        <end position="200"/>
    </location>
</feature>
<evidence type="ECO:0000313" key="9">
    <source>
        <dbReference type="Proteomes" id="UP000036987"/>
    </source>
</evidence>
<comment type="similarity">
    <text evidence="1">Belongs to the HAT1 family.</text>
</comment>
<dbReference type="Pfam" id="PF10394">
    <property type="entry name" value="Hat1_N"/>
    <property type="match status" value="1"/>
</dbReference>